<comment type="similarity">
    <text evidence="1 3">Belongs to the sulfotransferase 1 family.</text>
</comment>
<keyword evidence="2 3" id="KW-0808">Transferase</keyword>
<evidence type="ECO:0000256" key="2">
    <source>
        <dbReference type="ARBA" id="ARBA00022679"/>
    </source>
</evidence>
<evidence type="ECO:0000313" key="6">
    <source>
        <dbReference type="Proteomes" id="UP000316621"/>
    </source>
</evidence>
<dbReference type="GO" id="GO:0008146">
    <property type="term" value="F:sulfotransferase activity"/>
    <property type="evidence" value="ECO:0007669"/>
    <property type="project" value="InterPro"/>
</dbReference>
<accession>A0A4Y7LD26</accession>
<dbReference type="PANTHER" id="PTHR11783">
    <property type="entry name" value="SULFOTRANSFERASE SULT"/>
    <property type="match status" value="1"/>
</dbReference>
<gene>
    <name evidence="5" type="ORF">C5167_044883</name>
</gene>
<name>A0A4Y7LD26_PAPSO</name>
<dbReference type="EMBL" id="CM010725">
    <property type="protein sequence ID" value="RZC82095.1"/>
    <property type="molecule type" value="Genomic_DNA"/>
</dbReference>
<dbReference type="Gene3D" id="3.40.50.300">
    <property type="entry name" value="P-loop containing nucleotide triphosphate hydrolases"/>
    <property type="match status" value="1"/>
</dbReference>
<dbReference type="SUPFAM" id="SSF52540">
    <property type="entry name" value="P-loop containing nucleoside triphosphate hydrolases"/>
    <property type="match status" value="1"/>
</dbReference>
<organism evidence="5 6">
    <name type="scientific">Papaver somniferum</name>
    <name type="common">Opium poppy</name>
    <dbReference type="NCBI Taxonomy" id="3469"/>
    <lineage>
        <taxon>Eukaryota</taxon>
        <taxon>Viridiplantae</taxon>
        <taxon>Streptophyta</taxon>
        <taxon>Embryophyta</taxon>
        <taxon>Tracheophyta</taxon>
        <taxon>Spermatophyta</taxon>
        <taxon>Magnoliopsida</taxon>
        <taxon>Ranunculales</taxon>
        <taxon>Papaveraceae</taxon>
        <taxon>Papaveroideae</taxon>
        <taxon>Papaver</taxon>
    </lineage>
</organism>
<evidence type="ECO:0000259" key="4">
    <source>
        <dbReference type="Pfam" id="PF00685"/>
    </source>
</evidence>
<reference evidence="5 6" key="1">
    <citation type="journal article" date="2018" name="Science">
        <title>The opium poppy genome and morphinan production.</title>
        <authorList>
            <person name="Guo L."/>
            <person name="Winzer T."/>
            <person name="Yang X."/>
            <person name="Li Y."/>
            <person name="Ning Z."/>
            <person name="He Z."/>
            <person name="Teodor R."/>
            <person name="Lu Y."/>
            <person name="Bowser T.A."/>
            <person name="Graham I.A."/>
            <person name="Ye K."/>
        </authorList>
    </citation>
    <scope>NUCLEOTIDE SEQUENCE [LARGE SCALE GENOMIC DNA]</scope>
    <source>
        <strain evidence="6">cv. HN1</strain>
        <tissue evidence="5">Leaves</tissue>
    </source>
</reference>
<protein>
    <recommendedName>
        <fullName evidence="3">Sulfotransferase</fullName>
        <ecNumber evidence="3">2.8.2.-</ecNumber>
    </recommendedName>
</protein>
<dbReference type="Proteomes" id="UP000316621">
    <property type="component" value="Chromosome 11"/>
</dbReference>
<evidence type="ECO:0000256" key="3">
    <source>
        <dbReference type="RuleBase" id="RU361155"/>
    </source>
</evidence>
<dbReference type="InterPro" id="IPR000863">
    <property type="entry name" value="Sulfotransferase_dom"/>
</dbReference>
<keyword evidence="6" id="KW-1185">Reference proteome</keyword>
<evidence type="ECO:0000313" key="5">
    <source>
        <dbReference type="EMBL" id="RZC82095.1"/>
    </source>
</evidence>
<dbReference type="Gramene" id="RZC82095">
    <property type="protein sequence ID" value="RZC82095"/>
    <property type="gene ID" value="C5167_044883"/>
</dbReference>
<dbReference type="OMA" id="KGEIGHW"/>
<dbReference type="InterPro" id="IPR027417">
    <property type="entry name" value="P-loop_NTPase"/>
</dbReference>
<feature type="domain" description="Sulfotransferase" evidence="4">
    <location>
        <begin position="12"/>
        <end position="80"/>
    </location>
</feature>
<sequence>MGSSFTLEEERQRVIEDISRLCSFEHMKNLDVNKNGIWRKRIDNKVYFRKGEIGHWKNYLTPHMVERLDCLMEEKLQGSGLVF</sequence>
<dbReference type="EC" id="2.8.2.-" evidence="3"/>
<dbReference type="Pfam" id="PF00685">
    <property type="entry name" value="Sulfotransfer_1"/>
    <property type="match status" value="1"/>
</dbReference>
<proteinExistence type="inferred from homology"/>
<evidence type="ECO:0000256" key="1">
    <source>
        <dbReference type="ARBA" id="ARBA00005771"/>
    </source>
</evidence>
<dbReference type="AlphaFoldDB" id="A0A4Y7LD26"/>